<accession>A0A2A5C574</accession>
<protein>
    <submittedName>
        <fullName evidence="1">Uncharacterized protein</fullName>
    </submittedName>
</protein>
<sequence>MQQSTVIIKDDNYRASVYNKVINCISQWMADLRSDELVLSDKEYKEIKDRIKCAQGFKCLFGHKGSMVTLTVSDAIVLNELIYT</sequence>
<gene>
    <name evidence="1" type="ORF">COA71_14675</name>
</gene>
<comment type="caution">
    <text evidence="1">The sequence shown here is derived from an EMBL/GenBank/DDBJ whole genome shotgun (WGS) entry which is preliminary data.</text>
</comment>
<reference evidence="2" key="1">
    <citation type="submission" date="2017-08" db="EMBL/GenBank/DDBJ databases">
        <title>A dynamic microbial community with high functional redundancy inhabits the cold, oxic subseafloor aquifer.</title>
        <authorList>
            <person name="Tully B.J."/>
            <person name="Wheat C.G."/>
            <person name="Glazer B.T."/>
            <person name="Huber J.A."/>
        </authorList>
    </citation>
    <scope>NUCLEOTIDE SEQUENCE [LARGE SCALE GENOMIC DNA]</scope>
</reference>
<evidence type="ECO:0000313" key="2">
    <source>
        <dbReference type="Proteomes" id="UP000228987"/>
    </source>
</evidence>
<name>A0A2A5C574_9GAMM</name>
<proteinExistence type="predicted"/>
<dbReference type="EMBL" id="NVWI01000020">
    <property type="protein sequence ID" value="PCJ39029.1"/>
    <property type="molecule type" value="Genomic_DNA"/>
</dbReference>
<organism evidence="1 2">
    <name type="scientific">SAR86 cluster bacterium</name>
    <dbReference type="NCBI Taxonomy" id="2030880"/>
    <lineage>
        <taxon>Bacteria</taxon>
        <taxon>Pseudomonadati</taxon>
        <taxon>Pseudomonadota</taxon>
        <taxon>Gammaproteobacteria</taxon>
        <taxon>SAR86 cluster</taxon>
    </lineage>
</organism>
<dbReference type="AlphaFoldDB" id="A0A2A5C574"/>
<dbReference type="Proteomes" id="UP000228987">
    <property type="component" value="Unassembled WGS sequence"/>
</dbReference>
<evidence type="ECO:0000313" key="1">
    <source>
        <dbReference type="EMBL" id="PCJ39029.1"/>
    </source>
</evidence>